<feature type="transmembrane region" description="Helical" evidence="2">
    <location>
        <begin position="82"/>
        <end position="101"/>
    </location>
</feature>
<feature type="transmembrane region" description="Helical" evidence="2">
    <location>
        <begin position="362"/>
        <end position="381"/>
    </location>
</feature>
<name>A0A812QUR0_9DINO</name>
<feature type="compositionally biased region" description="Polar residues" evidence="1">
    <location>
        <begin position="7"/>
        <end position="17"/>
    </location>
</feature>
<dbReference type="EMBL" id="CAJNDS010002271">
    <property type="protein sequence ID" value="CAE7404151.1"/>
    <property type="molecule type" value="Genomic_DNA"/>
</dbReference>
<feature type="transmembrane region" description="Helical" evidence="2">
    <location>
        <begin position="53"/>
        <end position="76"/>
    </location>
</feature>
<evidence type="ECO:0000313" key="4">
    <source>
        <dbReference type="Proteomes" id="UP000604046"/>
    </source>
</evidence>
<keyword evidence="4" id="KW-1185">Reference proteome</keyword>
<comment type="caution">
    <text evidence="3">The sequence shown here is derived from an EMBL/GenBank/DDBJ whole genome shotgun (WGS) entry which is preliminary data.</text>
</comment>
<proteinExistence type="predicted"/>
<feature type="transmembrane region" description="Helical" evidence="2">
    <location>
        <begin position="163"/>
        <end position="182"/>
    </location>
</feature>
<feature type="transmembrane region" description="Helical" evidence="2">
    <location>
        <begin position="420"/>
        <end position="443"/>
    </location>
</feature>
<keyword evidence="2" id="KW-0472">Membrane</keyword>
<sequence>MRKALSEAQSRSIQKLSTHGKKKKKEEEEEKKKKKSACLLRIGPVPKTPSVEAAAVTTFLVSLLGGMLIACSWGQLVPNSDFAFCFGFLNFFVVLCFWQHIRDTFVQPRLMFLDKLCIPQRDELEKEQCILGLAGYLKASRNLVILWYEVDAFLRSHPEPGGVHVMPVALPLLMLLHCSWWGLCRIGVFVVYHMQYVAVDQWGQAGLVMVVVATAFLVTFPLQSRIGAQLVHQLCQLPAQLKVFSINEAECSCCSQGHLHPETGAAVPCDRELVYRALEQTHGQPGDSLEECLKAFSTAVRTELGQRILRAWGSGALPLRSFVFMTFSMNFPFLLSTLPHIASQVSSHSSIGTIVAISLQNLLGWASSMPCMLFYLWFCNWAWSHGRHPTWPVLFEVASMLSVMAGITLIWLVLAIPLQLQLPFCLLGSVVFPIVMAAGFYLLRQASLGPVWEAVEGSRKDGQGWDEASCFSI</sequence>
<keyword evidence="2" id="KW-0812">Transmembrane</keyword>
<keyword evidence="2" id="KW-1133">Transmembrane helix</keyword>
<organism evidence="3 4">
    <name type="scientific">Symbiodinium natans</name>
    <dbReference type="NCBI Taxonomy" id="878477"/>
    <lineage>
        <taxon>Eukaryota</taxon>
        <taxon>Sar</taxon>
        <taxon>Alveolata</taxon>
        <taxon>Dinophyceae</taxon>
        <taxon>Suessiales</taxon>
        <taxon>Symbiodiniaceae</taxon>
        <taxon>Symbiodinium</taxon>
    </lineage>
</organism>
<dbReference type="Proteomes" id="UP000604046">
    <property type="component" value="Unassembled WGS sequence"/>
</dbReference>
<feature type="transmembrane region" description="Helical" evidence="2">
    <location>
        <begin position="393"/>
        <end position="414"/>
    </location>
</feature>
<feature type="transmembrane region" description="Helical" evidence="2">
    <location>
        <begin position="322"/>
        <end position="342"/>
    </location>
</feature>
<reference evidence="3" key="1">
    <citation type="submission" date="2021-02" db="EMBL/GenBank/DDBJ databases">
        <authorList>
            <person name="Dougan E. K."/>
            <person name="Rhodes N."/>
            <person name="Thang M."/>
            <person name="Chan C."/>
        </authorList>
    </citation>
    <scope>NUCLEOTIDE SEQUENCE</scope>
</reference>
<feature type="transmembrane region" description="Helical" evidence="2">
    <location>
        <begin position="202"/>
        <end position="222"/>
    </location>
</feature>
<accession>A0A812QUR0</accession>
<protein>
    <submittedName>
        <fullName evidence="3">Uncharacterized protein</fullName>
    </submittedName>
</protein>
<dbReference type="AlphaFoldDB" id="A0A812QUR0"/>
<evidence type="ECO:0000256" key="2">
    <source>
        <dbReference type="SAM" id="Phobius"/>
    </source>
</evidence>
<gene>
    <name evidence="3" type="ORF">SNAT2548_LOCUS21991</name>
</gene>
<evidence type="ECO:0000256" key="1">
    <source>
        <dbReference type="SAM" id="MobiDB-lite"/>
    </source>
</evidence>
<feature type="region of interest" description="Disordered" evidence="1">
    <location>
        <begin position="1"/>
        <end position="33"/>
    </location>
</feature>
<evidence type="ECO:0000313" key="3">
    <source>
        <dbReference type="EMBL" id="CAE7404151.1"/>
    </source>
</evidence>